<reference evidence="4" key="1">
    <citation type="submission" date="2018-05" db="EMBL/GenBank/DDBJ databases">
        <authorList>
            <person name="Lanie J.A."/>
            <person name="Ng W.-L."/>
            <person name="Kazmierczak K.M."/>
            <person name="Andrzejewski T.M."/>
            <person name="Davidsen T.M."/>
            <person name="Wayne K.J."/>
            <person name="Tettelin H."/>
            <person name="Glass J.I."/>
            <person name="Rusch D."/>
            <person name="Podicherti R."/>
            <person name="Tsui H.-C.T."/>
            <person name="Winkler M.E."/>
        </authorList>
    </citation>
    <scope>NUCLEOTIDE SEQUENCE</scope>
</reference>
<dbReference type="Gene3D" id="3.40.50.720">
    <property type="entry name" value="NAD(P)-binding Rossmann-like Domain"/>
    <property type="match status" value="2"/>
</dbReference>
<dbReference type="SUPFAM" id="SSF51735">
    <property type="entry name" value="NAD(P)-binding Rossmann-fold domains"/>
    <property type="match status" value="1"/>
</dbReference>
<organism evidence="4">
    <name type="scientific">marine metagenome</name>
    <dbReference type="NCBI Taxonomy" id="408172"/>
    <lineage>
        <taxon>unclassified sequences</taxon>
        <taxon>metagenomes</taxon>
        <taxon>ecological metagenomes</taxon>
    </lineage>
</organism>
<dbReference type="PANTHER" id="PTHR43333:SF1">
    <property type="entry name" value="D-ISOMER SPECIFIC 2-HYDROXYACID DEHYDROGENASE NAD-BINDING DOMAIN-CONTAINING PROTEIN"/>
    <property type="match status" value="1"/>
</dbReference>
<evidence type="ECO:0000259" key="3">
    <source>
        <dbReference type="Pfam" id="PF02826"/>
    </source>
</evidence>
<evidence type="ECO:0000256" key="1">
    <source>
        <dbReference type="ARBA" id="ARBA00023002"/>
    </source>
</evidence>
<dbReference type="AlphaFoldDB" id="A0A382YG71"/>
<protein>
    <recommendedName>
        <fullName evidence="3">D-isomer specific 2-hydroxyacid dehydrogenase NAD-binding domain-containing protein</fullName>
    </recommendedName>
</protein>
<dbReference type="GO" id="GO:0016491">
    <property type="term" value="F:oxidoreductase activity"/>
    <property type="evidence" value="ECO:0007669"/>
    <property type="project" value="UniProtKB-KW"/>
</dbReference>
<name>A0A382YG71_9ZZZZ</name>
<gene>
    <name evidence="4" type="ORF">METZ01_LOCUS434352</name>
</gene>
<sequence>EIVIVWFFKNDWLEKAINLELIVTPAAGRDWVNLETSKIKVLYGRFHGPMIAESILGAVFYFLKAFHFSKKMQLQKKWARTKISERLGSLKGSRVTILGFGNIGQCVGKFLKPYGCVITGIKRTLVKGPDYFEDGDRVLTVDKISEVLETTDHLVLVLPGGVETQGLLTYELLSKLPANSYVYNVGRGNVYEEQDLVAILQEDKIAGAYLDVFDAEPLSEKSLLWQLDNVLIQPHISAASPQYLELFIEELAEKINNAKKN</sequence>
<evidence type="ECO:0000256" key="2">
    <source>
        <dbReference type="ARBA" id="ARBA00023027"/>
    </source>
</evidence>
<evidence type="ECO:0000313" key="4">
    <source>
        <dbReference type="EMBL" id="SVD81498.1"/>
    </source>
</evidence>
<dbReference type="EMBL" id="UINC01175066">
    <property type="protein sequence ID" value="SVD81498.1"/>
    <property type="molecule type" value="Genomic_DNA"/>
</dbReference>
<dbReference type="PANTHER" id="PTHR43333">
    <property type="entry name" value="2-HACID_DH_C DOMAIN-CONTAINING PROTEIN"/>
    <property type="match status" value="1"/>
</dbReference>
<dbReference type="InterPro" id="IPR006140">
    <property type="entry name" value="D-isomer_DH_NAD-bd"/>
</dbReference>
<dbReference type="Pfam" id="PF02826">
    <property type="entry name" value="2-Hacid_dh_C"/>
    <property type="match status" value="1"/>
</dbReference>
<dbReference type="GO" id="GO:0051287">
    <property type="term" value="F:NAD binding"/>
    <property type="evidence" value="ECO:0007669"/>
    <property type="project" value="InterPro"/>
</dbReference>
<keyword evidence="1" id="KW-0560">Oxidoreductase</keyword>
<feature type="non-terminal residue" evidence="4">
    <location>
        <position position="1"/>
    </location>
</feature>
<proteinExistence type="predicted"/>
<dbReference type="InterPro" id="IPR036291">
    <property type="entry name" value="NAD(P)-bd_dom_sf"/>
</dbReference>
<keyword evidence="2" id="KW-0520">NAD</keyword>
<accession>A0A382YG71</accession>
<feature type="domain" description="D-isomer specific 2-hydroxyacid dehydrogenase NAD-binding" evidence="3">
    <location>
        <begin position="57"/>
        <end position="237"/>
    </location>
</feature>